<dbReference type="GeneID" id="94192228"/>
<reference evidence="1 2" key="1">
    <citation type="submission" date="2021-06" db="EMBL/GenBank/DDBJ databases">
        <title>Genome sequence of Babesia caballi.</title>
        <authorList>
            <person name="Yamagishi J."/>
            <person name="Kidaka T."/>
            <person name="Ochi A."/>
        </authorList>
    </citation>
    <scope>NUCLEOTIDE SEQUENCE [LARGE SCALE GENOMIC DNA]</scope>
    <source>
        <strain evidence="1">USDA-D6B2</strain>
    </source>
</reference>
<dbReference type="RefSeq" id="XP_067712816.1">
    <property type="nucleotide sequence ID" value="XM_067856715.1"/>
</dbReference>
<sequence length="367" mass="41373">MEPTLFDSALLDTIIYNFVLTKEQAFTGHPRNPLMLFCSEAKVLELQAYISSNYVALHQNPINVLLRMTSKALLSSFVLRPFCNLLLQLFHSLYKYVCYGFATFTMHRRTNLDPTHINALQESAAVNVVLELLHQPIPRGVEMNVSSFIRSLTSKTTFTDEVITNSGLPPNPLLSSVDLRVAEERALERVGERFLAAAETLMKTSSGSAPNVVDGVTFSQQEGAEKLPCLRPYSAGDVATYHLYNVLLQLFEMPELSKAPANLEEDSNAQCLARVINAYWRCLQCGSTSSLVLDFIKSSISIVLRLHYLCPWMVTKSTEQLQSWMHAERGKEPELQEFANLRQIYHDLMEMEKLDEAELTRDAAKGK</sequence>
<name>A0AAV4LLL4_BABCB</name>
<protein>
    <submittedName>
        <fullName evidence="1">Pyridine nucleotide transhydrogenase, putative</fullName>
    </submittedName>
</protein>
<dbReference type="Proteomes" id="UP001497744">
    <property type="component" value="Unassembled WGS sequence"/>
</dbReference>
<dbReference type="AlphaFoldDB" id="A0AAV4LLL4"/>
<keyword evidence="2" id="KW-1185">Reference proteome</keyword>
<gene>
    <name evidence="1" type="ORF">BcabD6B2_01800</name>
</gene>
<evidence type="ECO:0000313" key="1">
    <source>
        <dbReference type="EMBL" id="GIX60745.1"/>
    </source>
</evidence>
<organism evidence="1 2">
    <name type="scientific">Babesia caballi</name>
    <dbReference type="NCBI Taxonomy" id="5871"/>
    <lineage>
        <taxon>Eukaryota</taxon>
        <taxon>Sar</taxon>
        <taxon>Alveolata</taxon>
        <taxon>Apicomplexa</taxon>
        <taxon>Aconoidasida</taxon>
        <taxon>Piroplasmida</taxon>
        <taxon>Babesiidae</taxon>
        <taxon>Babesia</taxon>
    </lineage>
</organism>
<proteinExistence type="predicted"/>
<accession>A0AAV4LLL4</accession>
<dbReference type="EMBL" id="BPLF01000001">
    <property type="protein sequence ID" value="GIX60745.1"/>
    <property type="molecule type" value="Genomic_DNA"/>
</dbReference>
<comment type="caution">
    <text evidence="1">The sequence shown here is derived from an EMBL/GenBank/DDBJ whole genome shotgun (WGS) entry which is preliminary data.</text>
</comment>
<evidence type="ECO:0000313" key="2">
    <source>
        <dbReference type="Proteomes" id="UP001497744"/>
    </source>
</evidence>